<dbReference type="Gene3D" id="3.90.1750.20">
    <property type="entry name" value="Putative Large Serine Recombinase, Chain B, Domain 2"/>
    <property type="match status" value="1"/>
</dbReference>
<dbReference type="InterPro" id="IPR025827">
    <property type="entry name" value="Zn_ribbon_recom_dom"/>
</dbReference>
<comment type="caution">
    <text evidence="4">The sequence shown here is derived from an EMBL/GenBank/DDBJ whole genome shotgun (WGS) entry which is preliminary data.</text>
</comment>
<dbReference type="PANTHER" id="PTHR30461">
    <property type="entry name" value="DNA-INVERTASE FROM LAMBDOID PROPHAGE"/>
    <property type="match status" value="1"/>
</dbReference>
<feature type="domain" description="Recombinase" evidence="3">
    <location>
        <begin position="172"/>
        <end position="299"/>
    </location>
</feature>
<dbReference type="AlphaFoldDB" id="A0A8J6MAE0"/>
<reference evidence="4" key="1">
    <citation type="submission" date="2020-08" db="EMBL/GenBank/DDBJ databases">
        <title>Genome public.</title>
        <authorList>
            <person name="Liu C."/>
            <person name="Sun Q."/>
        </authorList>
    </citation>
    <scope>NUCLEOTIDE SEQUENCE</scope>
    <source>
        <strain evidence="4">NSJ-51</strain>
    </source>
</reference>
<dbReference type="SMART" id="SM00857">
    <property type="entry name" value="Resolvase"/>
    <property type="match status" value="1"/>
</dbReference>
<dbReference type="PROSITE" id="PS51736">
    <property type="entry name" value="RECOMBINASES_3"/>
    <property type="match status" value="1"/>
</dbReference>
<evidence type="ECO:0000259" key="2">
    <source>
        <dbReference type="PROSITE" id="PS51736"/>
    </source>
</evidence>
<dbReference type="SUPFAM" id="SSF53041">
    <property type="entry name" value="Resolvase-like"/>
    <property type="match status" value="1"/>
</dbReference>
<proteinExistence type="predicted"/>
<gene>
    <name evidence="4" type="ORF">H8S57_11495</name>
</gene>
<dbReference type="InterPro" id="IPR038109">
    <property type="entry name" value="DNA_bind_recomb_sf"/>
</dbReference>
<dbReference type="PANTHER" id="PTHR30461:SF23">
    <property type="entry name" value="DNA RECOMBINASE-RELATED"/>
    <property type="match status" value="1"/>
</dbReference>
<feature type="coiled-coil region" evidence="1">
    <location>
        <begin position="428"/>
        <end position="462"/>
    </location>
</feature>
<dbReference type="Pfam" id="PF00239">
    <property type="entry name" value="Resolvase"/>
    <property type="match status" value="1"/>
</dbReference>
<dbReference type="EMBL" id="JACOPP010000016">
    <property type="protein sequence ID" value="MBC5734345.1"/>
    <property type="molecule type" value="Genomic_DNA"/>
</dbReference>
<evidence type="ECO:0000313" key="5">
    <source>
        <dbReference type="Proteomes" id="UP000661435"/>
    </source>
</evidence>
<dbReference type="GO" id="GO:0003677">
    <property type="term" value="F:DNA binding"/>
    <property type="evidence" value="ECO:0007669"/>
    <property type="project" value="InterPro"/>
</dbReference>
<evidence type="ECO:0000256" key="1">
    <source>
        <dbReference type="SAM" id="Coils"/>
    </source>
</evidence>
<accession>A0A8J6MAE0</accession>
<dbReference type="Pfam" id="PF07508">
    <property type="entry name" value="Recombinase"/>
    <property type="match status" value="1"/>
</dbReference>
<dbReference type="Pfam" id="PF13408">
    <property type="entry name" value="Zn_ribbon_recom"/>
    <property type="match status" value="1"/>
</dbReference>
<dbReference type="InterPro" id="IPR036162">
    <property type="entry name" value="Resolvase-like_N_sf"/>
</dbReference>
<organism evidence="4 5">
    <name type="scientific">Lawsonibacter hominis</name>
    <dbReference type="NCBI Taxonomy" id="2763053"/>
    <lineage>
        <taxon>Bacteria</taxon>
        <taxon>Bacillati</taxon>
        <taxon>Bacillota</taxon>
        <taxon>Clostridia</taxon>
        <taxon>Eubacteriales</taxon>
        <taxon>Oscillospiraceae</taxon>
        <taxon>Lawsonibacter</taxon>
    </lineage>
</organism>
<dbReference type="RefSeq" id="WP_186908233.1">
    <property type="nucleotide sequence ID" value="NZ_JACOPP010000016.1"/>
</dbReference>
<feature type="domain" description="Resolvase/invertase-type recombinase catalytic" evidence="2">
    <location>
        <begin position="16"/>
        <end position="164"/>
    </location>
</feature>
<keyword evidence="1" id="KW-0175">Coiled coil</keyword>
<dbReference type="Gene3D" id="3.40.50.1390">
    <property type="entry name" value="Resolvase, N-terminal catalytic domain"/>
    <property type="match status" value="1"/>
</dbReference>
<dbReference type="InterPro" id="IPR006119">
    <property type="entry name" value="Resolv_N"/>
</dbReference>
<keyword evidence="5" id="KW-1185">Reference proteome</keyword>
<dbReference type="Proteomes" id="UP000661435">
    <property type="component" value="Unassembled WGS sequence"/>
</dbReference>
<dbReference type="GO" id="GO:0000150">
    <property type="term" value="F:DNA strand exchange activity"/>
    <property type="evidence" value="ECO:0007669"/>
    <property type="project" value="InterPro"/>
</dbReference>
<dbReference type="InterPro" id="IPR050639">
    <property type="entry name" value="SSR_resolvase"/>
</dbReference>
<name>A0A8J6MAE0_9FIRM</name>
<evidence type="ECO:0000313" key="4">
    <source>
        <dbReference type="EMBL" id="MBC5734345.1"/>
    </source>
</evidence>
<dbReference type="CDD" id="cd00338">
    <property type="entry name" value="Ser_Recombinase"/>
    <property type="match status" value="1"/>
</dbReference>
<dbReference type="PROSITE" id="PS51737">
    <property type="entry name" value="RECOMBINASE_DNA_BIND"/>
    <property type="match status" value="1"/>
</dbReference>
<sequence>MGPAEQGKHRDGGALRVAAYCRVSTEKEDQLNSLSAQRQFFQRYITEHPQWSLVDVFADEGLSGTSVRRRLRFAEMIRRAMDGEIDLILTKEVSRFARNTVDALQVTRQLKEKGVGVLFLNDNIDTRENDGEFRLTIMASVAQEESRKVSERTRWGQLQAMKRGVAFGNDSLYGYTLRAGRLTIRPEQAEVVRTVYRSFLEEGKGAHAIARALTEAGVRPPLRAGGAWSATMVLRMLRNEKYCGDLLQKKYRTTDYLTHRKVPNDGTEAQFCLRDHHEAIVSRTQFEAVQAELARRAGLAADKGRFSARYWYSGKIRCGACGKSFTLKRTRRADGTEYQRFVCRGRLEGGHACRMRAVPAQDLLACARGVLRAIGLDGRAVTEELVRALERPQPDAAGGAEPIRRALQRRTERKERALEAFLDGDLAGGDMRRMVERYEEEMKQLQEQLERLEQQGADAEETGAERRARVAELAERELAGSDAVLDEAIRRITVYPEQLLVEVAELPVVFRVCTGGGVPAGDGPPQDTACK</sequence>
<dbReference type="InterPro" id="IPR011109">
    <property type="entry name" value="DNA_bind_recombinase_dom"/>
</dbReference>
<evidence type="ECO:0000259" key="3">
    <source>
        <dbReference type="PROSITE" id="PS51737"/>
    </source>
</evidence>
<protein>
    <submittedName>
        <fullName evidence="4">Recombinase family protein</fullName>
    </submittedName>
</protein>